<comment type="similarity">
    <text evidence="3">Belongs to the cornifelin family.</text>
</comment>
<comment type="caution">
    <text evidence="12">The sequence shown here is derived from an EMBL/GenBank/DDBJ whole genome shotgun (WGS) entry which is preliminary data.</text>
</comment>
<dbReference type="SUPFAM" id="SSF47060">
    <property type="entry name" value="S15/NS1 RNA-binding domain"/>
    <property type="match status" value="1"/>
</dbReference>
<dbReference type="InterPro" id="IPR009068">
    <property type="entry name" value="uS15_NS1_RNA-bd_sf"/>
</dbReference>
<dbReference type="InterPro" id="IPR005290">
    <property type="entry name" value="Ribosomal_uS15_bac-type"/>
</dbReference>
<dbReference type="NCBIfam" id="TIGR00952">
    <property type="entry name" value="S15_bact"/>
    <property type="match status" value="1"/>
</dbReference>
<evidence type="ECO:0000256" key="2">
    <source>
        <dbReference type="ARBA" id="ARBA00008434"/>
    </source>
</evidence>
<dbReference type="Pfam" id="PF00312">
    <property type="entry name" value="Ribosomal_S15"/>
    <property type="match status" value="1"/>
</dbReference>
<accession>A0A9D3P9U9</accession>
<proteinExistence type="inferred from homology"/>
<evidence type="ECO:0000256" key="9">
    <source>
        <dbReference type="ARBA" id="ARBA00035528"/>
    </source>
</evidence>
<dbReference type="GO" id="GO:0005763">
    <property type="term" value="C:mitochondrial small ribosomal subunit"/>
    <property type="evidence" value="ECO:0007669"/>
    <property type="project" value="TreeGrafter"/>
</dbReference>
<feature type="coiled-coil region" evidence="10">
    <location>
        <begin position="110"/>
        <end position="148"/>
    </location>
</feature>
<evidence type="ECO:0000256" key="10">
    <source>
        <dbReference type="SAM" id="Coils"/>
    </source>
</evidence>
<dbReference type="CDD" id="cd00353">
    <property type="entry name" value="Ribosomal_S15p_S13e"/>
    <property type="match status" value="1"/>
</dbReference>
<evidence type="ECO:0000256" key="4">
    <source>
        <dbReference type="ARBA" id="ARBA00022946"/>
    </source>
</evidence>
<feature type="compositionally biased region" description="Polar residues" evidence="11">
    <location>
        <begin position="256"/>
        <end position="269"/>
    </location>
</feature>
<dbReference type="OrthoDB" id="441444at2759"/>
<gene>
    <name evidence="12" type="ORF">KOW79_000842</name>
</gene>
<sequence>MFLKHSLISTVTAVRTWNVLSGLKHGSVRLAARQHGHCSSRGQRCVNFSWMAPGSLKRNETCTSLPVRQYARVVQKKSEFQSQLQDLPASKLKLEYASVPLAHTVDGVVKKLLSLELASHSERLRLKEEELIAKVQRHENDRNSTEVKVAILTARIHNFQEHLQKHPKDKANKRWMLMSIDRRKKLLKYLRRSRYNAFEKVCAELGITYTFPPEYYRRATRRWLTKKALCIKVFKEVQKQKAEKRKKALAQKKARSTSSNPTDSQGTPQTRARQFIAMSNPVISHQPGAASYGTNVQTGEWSTGLCSCCNDLLICALGCICPIAVGCYTANKYGENACLACVPGGMAAMRTHMRLTYGIQGTICNDALMTCCCGIFETCRMAREIRIRNGEA</sequence>
<keyword evidence="5" id="KW-0689">Ribosomal protein</keyword>
<keyword evidence="6" id="KW-0496">Mitochondrion</keyword>
<dbReference type="GO" id="GO:0003735">
    <property type="term" value="F:structural constituent of ribosome"/>
    <property type="evidence" value="ECO:0007669"/>
    <property type="project" value="InterPro"/>
</dbReference>
<dbReference type="Proteomes" id="UP000824219">
    <property type="component" value="Linkage Group LG01"/>
</dbReference>
<dbReference type="Pfam" id="PF04749">
    <property type="entry name" value="PLAC8"/>
    <property type="match status" value="1"/>
</dbReference>
<dbReference type="InterPro" id="IPR006461">
    <property type="entry name" value="PLAC_motif_containing"/>
</dbReference>
<dbReference type="Gene3D" id="1.10.287.10">
    <property type="entry name" value="S15/NS1, RNA-binding"/>
    <property type="match status" value="1"/>
</dbReference>
<comment type="similarity">
    <text evidence="2">Belongs to the universal ribosomal protein uS15 family.</text>
</comment>
<keyword evidence="4" id="KW-0809">Transit peptide</keyword>
<keyword evidence="10" id="KW-0175">Coiled coil</keyword>
<dbReference type="InterPro" id="IPR000589">
    <property type="entry name" value="Ribosomal_uS15"/>
</dbReference>
<comment type="subcellular location">
    <subcellularLocation>
        <location evidence="1">Mitochondrion</location>
    </subcellularLocation>
</comment>
<evidence type="ECO:0000256" key="7">
    <source>
        <dbReference type="ARBA" id="ARBA00023274"/>
    </source>
</evidence>
<dbReference type="InterPro" id="IPR052137">
    <property type="entry name" value="uS15_ribosomal"/>
</dbReference>
<organism evidence="12 13">
    <name type="scientific">Hemibagrus wyckioides</name>
    <dbReference type="NCBI Taxonomy" id="337641"/>
    <lineage>
        <taxon>Eukaryota</taxon>
        <taxon>Metazoa</taxon>
        <taxon>Chordata</taxon>
        <taxon>Craniata</taxon>
        <taxon>Vertebrata</taxon>
        <taxon>Euteleostomi</taxon>
        <taxon>Actinopterygii</taxon>
        <taxon>Neopterygii</taxon>
        <taxon>Teleostei</taxon>
        <taxon>Ostariophysi</taxon>
        <taxon>Siluriformes</taxon>
        <taxon>Bagridae</taxon>
        <taxon>Hemibagrus</taxon>
    </lineage>
</organism>
<dbReference type="FunFam" id="1.10.287.10:FF:000015">
    <property type="entry name" value="Mitochondrial ribosomal protein S15"/>
    <property type="match status" value="1"/>
</dbReference>
<dbReference type="SMART" id="SM01387">
    <property type="entry name" value="Ribosomal_S15"/>
    <property type="match status" value="1"/>
</dbReference>
<feature type="compositionally biased region" description="Basic residues" evidence="11">
    <location>
        <begin position="245"/>
        <end position="255"/>
    </location>
</feature>
<dbReference type="NCBIfam" id="TIGR01571">
    <property type="entry name" value="A_thal_Cys_rich"/>
    <property type="match status" value="1"/>
</dbReference>
<evidence type="ECO:0000256" key="1">
    <source>
        <dbReference type="ARBA" id="ARBA00004173"/>
    </source>
</evidence>
<feature type="region of interest" description="Disordered" evidence="11">
    <location>
        <begin position="245"/>
        <end position="269"/>
    </location>
</feature>
<dbReference type="HAMAP" id="MF_01343_B">
    <property type="entry name" value="Ribosomal_uS15_B"/>
    <property type="match status" value="1"/>
</dbReference>
<evidence type="ECO:0000313" key="12">
    <source>
        <dbReference type="EMBL" id="KAG7336149.1"/>
    </source>
</evidence>
<dbReference type="PANTHER" id="PTHR46685">
    <property type="entry name" value="28S RIBOSOMAL PROTEIN S15, MITOCHONDRIAL"/>
    <property type="match status" value="1"/>
</dbReference>
<keyword evidence="7" id="KW-0687">Ribonucleoprotein</keyword>
<evidence type="ECO:0000256" key="3">
    <source>
        <dbReference type="ARBA" id="ARBA00009024"/>
    </source>
</evidence>
<evidence type="ECO:0000256" key="5">
    <source>
        <dbReference type="ARBA" id="ARBA00022980"/>
    </source>
</evidence>
<dbReference type="EMBL" id="JAHKSW010000001">
    <property type="protein sequence ID" value="KAG7336149.1"/>
    <property type="molecule type" value="Genomic_DNA"/>
</dbReference>
<dbReference type="AlphaFoldDB" id="A0A9D3P9U9"/>
<keyword evidence="13" id="KW-1185">Reference proteome</keyword>
<evidence type="ECO:0000256" key="11">
    <source>
        <dbReference type="SAM" id="MobiDB-lite"/>
    </source>
</evidence>
<evidence type="ECO:0000256" key="8">
    <source>
        <dbReference type="ARBA" id="ARBA00035249"/>
    </source>
</evidence>
<dbReference type="GO" id="GO:0032543">
    <property type="term" value="P:mitochondrial translation"/>
    <property type="evidence" value="ECO:0007669"/>
    <property type="project" value="TreeGrafter"/>
</dbReference>
<dbReference type="PANTHER" id="PTHR46685:SF1">
    <property type="entry name" value="SMALL RIBOSOMAL SUBUNIT PROTEIN US15M"/>
    <property type="match status" value="1"/>
</dbReference>
<dbReference type="GO" id="GO:0003723">
    <property type="term" value="F:RNA binding"/>
    <property type="evidence" value="ECO:0007669"/>
    <property type="project" value="TreeGrafter"/>
</dbReference>
<name>A0A9D3P9U9_9TELE</name>
<protein>
    <recommendedName>
        <fullName evidence="8">Small ribosomal subunit protein uS15m</fullName>
    </recommendedName>
    <alternativeName>
        <fullName evidence="9">28S ribosomal protein S15, mitochondrial</fullName>
    </alternativeName>
</protein>
<reference evidence="12 13" key="1">
    <citation type="submission" date="2021-06" db="EMBL/GenBank/DDBJ databases">
        <title>Chromosome-level genome assembly of the red-tail catfish (Hemibagrus wyckioides).</title>
        <authorList>
            <person name="Shao F."/>
        </authorList>
    </citation>
    <scope>NUCLEOTIDE SEQUENCE [LARGE SCALE GENOMIC DNA]</scope>
    <source>
        <strain evidence="12">EC202008001</strain>
        <tissue evidence="12">Blood</tissue>
    </source>
</reference>
<evidence type="ECO:0000256" key="6">
    <source>
        <dbReference type="ARBA" id="ARBA00023128"/>
    </source>
</evidence>
<evidence type="ECO:0000313" key="13">
    <source>
        <dbReference type="Proteomes" id="UP000824219"/>
    </source>
</evidence>